<dbReference type="AlphaFoldDB" id="A0A0H2RRL7"/>
<evidence type="ECO:0000313" key="3">
    <source>
        <dbReference type="Proteomes" id="UP000053477"/>
    </source>
</evidence>
<feature type="region of interest" description="Disordered" evidence="1">
    <location>
        <begin position="360"/>
        <end position="395"/>
    </location>
</feature>
<keyword evidence="3" id="KW-1185">Reference proteome</keyword>
<dbReference type="EMBL" id="KQ085941">
    <property type="protein sequence ID" value="KLO14635.1"/>
    <property type="molecule type" value="Genomic_DNA"/>
</dbReference>
<name>A0A0H2RRL7_9AGAM</name>
<dbReference type="Proteomes" id="UP000053477">
    <property type="component" value="Unassembled WGS sequence"/>
</dbReference>
<sequence length="475" mass="53870">MLWACGSGWPGRSGNDNPGASRPRSEPKSPVMEREYQAEHHQFARFKSSSWPSRRTIIACHFQAFLCDALSPSLGRLRPATVHWVKSAANSIVFGPRTPRGISQFEWMMTTFRAVDIAQLFRNGTAHTVPLFIAHASVLPPQQLAEHSLYLSSSITRRSGTFTWKPTEIKHHLIVTSTNCAYTPIPRLRLSKLASTHPCDVFIFVPVPLSGKLGVCDTAEETLTTALEDLRFRISPHRYAVPTAFPSLQSPTAHLRCPVTTRRNLRRETSLFVVHIAIAIWFRRRIATSCIAAGRLDLLRLVAQRSGRLTPFWAKSSLTPAHCEGRWSSASESDFPVVHSERRRASEVLDHEPLPYQRREARHGSFVTGDDQRKEASKSIGDESPNNHGRRGVNQLSRITSSVRLKMGPTRMWMIGIYQLLQRQRSHRAIAPLCFTHLVRRELMLYVAGNRQPYRDAAFIKQRLFVRLRTTSVFK</sequence>
<evidence type="ECO:0000313" key="2">
    <source>
        <dbReference type="EMBL" id="KLO14635.1"/>
    </source>
</evidence>
<feature type="compositionally biased region" description="Basic and acidic residues" evidence="1">
    <location>
        <begin position="370"/>
        <end position="381"/>
    </location>
</feature>
<feature type="region of interest" description="Disordered" evidence="1">
    <location>
        <begin position="1"/>
        <end position="33"/>
    </location>
</feature>
<organism evidence="2 3">
    <name type="scientific">Schizopora paradoxa</name>
    <dbReference type="NCBI Taxonomy" id="27342"/>
    <lineage>
        <taxon>Eukaryota</taxon>
        <taxon>Fungi</taxon>
        <taxon>Dikarya</taxon>
        <taxon>Basidiomycota</taxon>
        <taxon>Agaricomycotina</taxon>
        <taxon>Agaricomycetes</taxon>
        <taxon>Hymenochaetales</taxon>
        <taxon>Schizoporaceae</taxon>
        <taxon>Schizopora</taxon>
    </lineage>
</organism>
<protein>
    <submittedName>
        <fullName evidence="2">Uncharacterized protein</fullName>
    </submittedName>
</protein>
<proteinExistence type="predicted"/>
<gene>
    <name evidence="2" type="ORF">SCHPADRAFT_889170</name>
</gene>
<evidence type="ECO:0000256" key="1">
    <source>
        <dbReference type="SAM" id="MobiDB-lite"/>
    </source>
</evidence>
<reference evidence="2 3" key="1">
    <citation type="submission" date="2015-04" db="EMBL/GenBank/DDBJ databases">
        <title>Complete genome sequence of Schizopora paradoxa KUC8140, a cosmopolitan wood degrader in East Asia.</title>
        <authorList>
            <consortium name="DOE Joint Genome Institute"/>
            <person name="Min B."/>
            <person name="Park H."/>
            <person name="Jang Y."/>
            <person name="Kim J.-J."/>
            <person name="Kim K.H."/>
            <person name="Pangilinan J."/>
            <person name="Lipzen A."/>
            <person name="Riley R."/>
            <person name="Grigoriev I.V."/>
            <person name="Spatafora J.W."/>
            <person name="Choi I.-G."/>
        </authorList>
    </citation>
    <scope>NUCLEOTIDE SEQUENCE [LARGE SCALE GENOMIC DNA]</scope>
    <source>
        <strain evidence="2 3">KUC8140</strain>
    </source>
</reference>
<feature type="compositionally biased region" description="Basic and acidic residues" evidence="1">
    <location>
        <begin position="23"/>
        <end position="33"/>
    </location>
</feature>
<dbReference type="InParanoid" id="A0A0H2RRL7"/>
<accession>A0A0H2RRL7</accession>